<dbReference type="EMBL" id="JAESVD010000011">
    <property type="protein sequence ID" value="MBL4914816.1"/>
    <property type="molecule type" value="Genomic_DNA"/>
</dbReference>
<organism evidence="2 3">
    <name type="scientific">Shewanella schlegeliana</name>
    <dbReference type="NCBI Taxonomy" id="190308"/>
    <lineage>
        <taxon>Bacteria</taxon>
        <taxon>Pseudomonadati</taxon>
        <taxon>Pseudomonadota</taxon>
        <taxon>Gammaproteobacteria</taxon>
        <taxon>Alteromonadales</taxon>
        <taxon>Shewanellaceae</taxon>
        <taxon>Shewanella</taxon>
    </lineage>
</organism>
<keyword evidence="1" id="KW-0732">Signal</keyword>
<evidence type="ECO:0000256" key="1">
    <source>
        <dbReference type="SAM" id="SignalP"/>
    </source>
</evidence>
<evidence type="ECO:0000313" key="3">
    <source>
        <dbReference type="Proteomes" id="UP000604898"/>
    </source>
</evidence>
<gene>
    <name evidence="2" type="ORF">JMA39_17070</name>
</gene>
<keyword evidence="3" id="KW-1185">Reference proteome</keyword>
<dbReference type="CDD" id="cd11304">
    <property type="entry name" value="Cadherin_repeat"/>
    <property type="match status" value="1"/>
</dbReference>
<dbReference type="PROSITE" id="PS51257">
    <property type="entry name" value="PROKAR_LIPOPROTEIN"/>
    <property type="match status" value="1"/>
</dbReference>
<reference evidence="2 3" key="1">
    <citation type="submission" date="2021-01" db="EMBL/GenBank/DDBJ databases">
        <title>Genome sequence of Shewanella schlegeliana JCM 11561.</title>
        <authorList>
            <person name="Zhang H."/>
            <person name="Li C."/>
        </authorList>
    </citation>
    <scope>NUCLEOTIDE SEQUENCE [LARGE SCALE GENOMIC DNA]</scope>
    <source>
        <strain evidence="2 3">JCM 11561</strain>
    </source>
</reference>
<feature type="signal peptide" evidence="1">
    <location>
        <begin position="1"/>
        <end position="20"/>
    </location>
</feature>
<accession>A0ABS1T200</accession>
<feature type="chain" id="PRO_5046580694" evidence="1">
    <location>
        <begin position="21"/>
        <end position="999"/>
    </location>
</feature>
<sequence length="999" mass="107410">MKYLSLLLLLLLTACGGGDSDPTEPQPQKEPHPPMKVADIKQTFSPNGVIIPTIQGQLGKISYQLAAGAPDDVLQISADKRNLTILNAGNTELIATDSGSEHYLPINTHFNITISKSPRQPLVTNDLSFAYQAGERHQANVDGALGDIEYELASAQSDQVVLIEPGGEFLIWGSGSVIIDVTDDGGRNYQADTQQFKITVETAQTEFAQFSDVINKPFLLGAKLLPIYSGTPTQSIHYALVDGANTDVIQIDEVSGEMLVVGAGDTLVEVLQDAPQYHKTVAPQQFKVQINQAENLALQATDVTTTYNEDALQTLAVTGAKGLLSFTLAEGANSGVIDIIDAEKGLFNSIGIGKTQVTVDDTGDKNFLAKTLSIEVEVTRINSDSLDGLDIQARFQANQTIQAQVIGNHGQLTYALADSSPTNVIAVNAATGEITVLKPGTAQVVVKDDGGDFWASQQQNFSVTIDKQVNNQLILSNTRVDYAENAVFNPIVLNNKGDVRFTVDNNGDAVLKQDPDTGIITIIGAGRGWLTALDSGDDYFAPATERFYVDVSPLYGTLSIASVRVAYFAARTLDIPISGSIGELEWQFKHGQSDVITINEAAQTFTINNAGSATYIVTDKGDAGHVSQKAEFNVVIDKAAENTELELSTTLLNTQFADGATLPSPTITGRGVGSEISYYSDLQTSHIASIDPVSGMLSINGAGLTKISVIEQSRNFERTVREFNVNIEKAKHPGLALEANILNVAFYPDRVVKAPAAINQFGKLSYELETVVSPELAELASNGEVTVHTYPKSRENNYFGIVVTDDGGQNYQSSSATYKLFISEIEAGLGEEASVDFNGTDLQIVSPVENAANEVSYFTAFGARGELTNQPSDEHSGGYSTMVAQVCKDPINMKDCTLVTLRLQKTSRCSDGSQVAFPISSKTIYTCPGLSQPISSEVTVSLNKEDAFNTWFTEPGRYQTSSPIVLVHFAKPYRSGGVIEAGDIQSRAWWLINLELTNP</sequence>
<dbReference type="RefSeq" id="WP_202723070.1">
    <property type="nucleotide sequence ID" value="NZ_BPEX01000007.1"/>
</dbReference>
<dbReference type="Proteomes" id="UP000604898">
    <property type="component" value="Unassembled WGS sequence"/>
</dbReference>
<proteinExistence type="predicted"/>
<name>A0ABS1T200_9GAMM</name>
<protein>
    <submittedName>
        <fullName evidence="2">Uncharacterized protein</fullName>
    </submittedName>
</protein>
<evidence type="ECO:0000313" key="2">
    <source>
        <dbReference type="EMBL" id="MBL4914816.1"/>
    </source>
</evidence>
<comment type="caution">
    <text evidence="2">The sequence shown here is derived from an EMBL/GenBank/DDBJ whole genome shotgun (WGS) entry which is preliminary data.</text>
</comment>